<evidence type="ECO:0000313" key="3">
    <source>
        <dbReference type="EMBL" id="TSK13276.1"/>
    </source>
</evidence>
<name>A0A556THF4_BAGYA</name>
<keyword evidence="4" id="KW-1185">Reference proteome</keyword>
<dbReference type="SUPFAM" id="SSF56112">
    <property type="entry name" value="Protein kinase-like (PK-like)"/>
    <property type="match status" value="1"/>
</dbReference>
<dbReference type="InterPro" id="IPR051348">
    <property type="entry name" value="U-box_ubiquitin_ligases"/>
</dbReference>
<dbReference type="Proteomes" id="UP000319801">
    <property type="component" value="Unassembled WGS sequence"/>
</dbReference>
<dbReference type="GO" id="GO:0016301">
    <property type="term" value="F:kinase activity"/>
    <property type="evidence" value="ECO:0007669"/>
    <property type="project" value="UniProtKB-KW"/>
</dbReference>
<evidence type="ECO:0000256" key="1">
    <source>
        <dbReference type="ARBA" id="ARBA00022786"/>
    </source>
</evidence>
<reference evidence="3 4" key="1">
    <citation type="journal article" date="2019" name="Genome Biol. Evol.">
        <title>Whole-Genome Sequencing of the Giant Devil Catfish, Bagarius yarrelli.</title>
        <authorList>
            <person name="Jiang W."/>
            <person name="Lv Y."/>
            <person name="Cheng L."/>
            <person name="Yang K."/>
            <person name="Chao B."/>
            <person name="Wang X."/>
            <person name="Li Y."/>
            <person name="Pan X."/>
            <person name="You X."/>
            <person name="Zhang Y."/>
            <person name="Yang J."/>
            <person name="Li J."/>
            <person name="Zhang X."/>
            <person name="Liu S."/>
            <person name="Sun C."/>
            <person name="Yang J."/>
            <person name="Shi Q."/>
        </authorList>
    </citation>
    <scope>NUCLEOTIDE SEQUENCE [LARGE SCALE GENOMIC DNA]</scope>
    <source>
        <strain evidence="3">JWS20170419001</strain>
        <tissue evidence="3">Muscle</tissue>
    </source>
</reference>
<evidence type="ECO:0000313" key="4">
    <source>
        <dbReference type="Proteomes" id="UP000319801"/>
    </source>
</evidence>
<protein>
    <submittedName>
        <fullName evidence="3">Interleukin-1 receptor-associated kinase 3</fullName>
    </submittedName>
</protein>
<dbReference type="AlphaFoldDB" id="A0A556THF4"/>
<proteinExistence type="predicted"/>
<organism evidence="3 4">
    <name type="scientific">Bagarius yarrelli</name>
    <name type="common">Goonch</name>
    <name type="synonym">Bagrus yarrelli</name>
    <dbReference type="NCBI Taxonomy" id="175774"/>
    <lineage>
        <taxon>Eukaryota</taxon>
        <taxon>Metazoa</taxon>
        <taxon>Chordata</taxon>
        <taxon>Craniata</taxon>
        <taxon>Vertebrata</taxon>
        <taxon>Euteleostomi</taxon>
        <taxon>Actinopterygii</taxon>
        <taxon>Neopterygii</taxon>
        <taxon>Teleostei</taxon>
        <taxon>Ostariophysi</taxon>
        <taxon>Siluriformes</taxon>
        <taxon>Sisoridae</taxon>
        <taxon>Sisorinae</taxon>
        <taxon>Bagarius</taxon>
    </lineage>
</organism>
<keyword evidence="3" id="KW-0808">Transferase</keyword>
<dbReference type="Gene3D" id="1.10.510.10">
    <property type="entry name" value="Transferase(Phosphotransferase) domain 1"/>
    <property type="match status" value="1"/>
</dbReference>
<keyword evidence="1" id="KW-0833">Ubl conjugation pathway</keyword>
<gene>
    <name evidence="3" type="ORF">Baya_0150</name>
</gene>
<accession>A0A556THF4</accession>
<dbReference type="PANTHER" id="PTHR45647:SF139">
    <property type="entry name" value="OS02G0152300 PROTEIN"/>
    <property type="match status" value="1"/>
</dbReference>
<evidence type="ECO:0000256" key="2">
    <source>
        <dbReference type="SAM" id="MobiDB-lite"/>
    </source>
</evidence>
<keyword evidence="3" id="KW-0418">Kinase</keyword>
<dbReference type="PANTHER" id="PTHR45647">
    <property type="entry name" value="OS02G0152300 PROTEIN"/>
    <property type="match status" value="1"/>
</dbReference>
<feature type="region of interest" description="Disordered" evidence="2">
    <location>
        <begin position="134"/>
        <end position="162"/>
    </location>
</feature>
<dbReference type="EMBL" id="VCAZ01000001">
    <property type="protein sequence ID" value="TSK13276.1"/>
    <property type="molecule type" value="Genomic_DNA"/>
</dbReference>
<sequence>MAHLRPHTVNQSCTITMDTGPLSNLAYLPEEYIRDGKLSVKLDIYSLGMRDVLSLEVEEKGSVDACLCFLDSSAGEWPTAVAMCLLRLGLECTSSRARARPSMDNVLEKLNEIQPLPFALDECPQTLVDMTPSSIPLTDGLSSGMPGRNDRPQLPEQSEPQECSQSEVIFVGKNKHGMCLERENAAEQCLQTECTSALDLYSSWPVECSCAAGVETGCEDCWANGFSHNPSFVPQGM</sequence>
<keyword evidence="3" id="KW-0675">Receptor</keyword>
<dbReference type="InterPro" id="IPR011009">
    <property type="entry name" value="Kinase-like_dom_sf"/>
</dbReference>
<dbReference type="OrthoDB" id="4062651at2759"/>
<comment type="caution">
    <text evidence="3">The sequence shown here is derived from an EMBL/GenBank/DDBJ whole genome shotgun (WGS) entry which is preliminary data.</text>
</comment>